<dbReference type="AlphaFoldDB" id="A0A4R6VKA5"/>
<evidence type="ECO:0000256" key="3">
    <source>
        <dbReference type="ARBA" id="ARBA00023163"/>
    </source>
</evidence>
<proteinExistence type="predicted"/>
<dbReference type="SMART" id="SM00354">
    <property type="entry name" value="HTH_LACI"/>
    <property type="match status" value="1"/>
</dbReference>
<dbReference type="PROSITE" id="PS50943">
    <property type="entry name" value="HTH_CROC1"/>
    <property type="match status" value="1"/>
</dbReference>
<dbReference type="Pfam" id="PF13377">
    <property type="entry name" value="Peripla_BP_3"/>
    <property type="match status" value="1"/>
</dbReference>
<accession>A0A4R6VKA5</accession>
<dbReference type="PROSITE" id="PS00356">
    <property type="entry name" value="HTH_LACI_1"/>
    <property type="match status" value="1"/>
</dbReference>
<dbReference type="Proteomes" id="UP000295391">
    <property type="component" value="Unassembled WGS sequence"/>
</dbReference>
<dbReference type="CDD" id="cd01392">
    <property type="entry name" value="HTH_LacI"/>
    <property type="match status" value="1"/>
</dbReference>
<keyword evidence="3" id="KW-0804">Transcription</keyword>
<keyword evidence="1" id="KW-0805">Transcription regulation</keyword>
<dbReference type="InterPro" id="IPR000843">
    <property type="entry name" value="HTH_LacI"/>
</dbReference>
<keyword evidence="7" id="KW-1185">Reference proteome</keyword>
<comment type="caution">
    <text evidence="6">The sequence shown here is derived from an EMBL/GenBank/DDBJ whole genome shotgun (WGS) entry which is preliminary data.</text>
</comment>
<dbReference type="PANTHER" id="PTHR30146:SF109">
    <property type="entry name" value="HTH-TYPE TRANSCRIPTIONAL REGULATOR GALS"/>
    <property type="match status" value="1"/>
</dbReference>
<protein>
    <submittedName>
        <fullName evidence="6">LacI family transcriptional regulator</fullName>
    </submittedName>
</protein>
<dbReference type="SUPFAM" id="SSF53822">
    <property type="entry name" value="Periplasmic binding protein-like I"/>
    <property type="match status" value="1"/>
</dbReference>
<dbReference type="SUPFAM" id="SSF47413">
    <property type="entry name" value="lambda repressor-like DNA-binding domains"/>
    <property type="match status" value="1"/>
</dbReference>
<dbReference type="EMBL" id="SNYR01000003">
    <property type="protein sequence ID" value="TDQ62076.1"/>
    <property type="molecule type" value="Genomic_DNA"/>
</dbReference>
<dbReference type="InterPro" id="IPR028082">
    <property type="entry name" value="Peripla_BP_I"/>
</dbReference>
<evidence type="ECO:0000256" key="2">
    <source>
        <dbReference type="ARBA" id="ARBA00023125"/>
    </source>
</evidence>
<dbReference type="InterPro" id="IPR010982">
    <property type="entry name" value="Lambda_DNA-bd_dom_sf"/>
</dbReference>
<feature type="domain" description="HTH cro/C1-type" evidence="5">
    <location>
        <begin position="3"/>
        <end position="46"/>
    </location>
</feature>
<keyword evidence="2" id="KW-0238">DNA-binding</keyword>
<dbReference type="RefSeq" id="WP_133573747.1">
    <property type="nucleotide sequence ID" value="NZ_SNYR01000003.1"/>
</dbReference>
<dbReference type="OrthoDB" id="5171752at2"/>
<organism evidence="6 7">
    <name type="scientific">Maritalea mobilis</name>
    <dbReference type="NCBI Taxonomy" id="483324"/>
    <lineage>
        <taxon>Bacteria</taxon>
        <taxon>Pseudomonadati</taxon>
        <taxon>Pseudomonadota</taxon>
        <taxon>Alphaproteobacteria</taxon>
        <taxon>Hyphomicrobiales</taxon>
        <taxon>Devosiaceae</taxon>
        <taxon>Maritalea</taxon>
    </lineage>
</organism>
<evidence type="ECO:0000259" key="4">
    <source>
        <dbReference type="PROSITE" id="PS50932"/>
    </source>
</evidence>
<evidence type="ECO:0000313" key="7">
    <source>
        <dbReference type="Proteomes" id="UP000295391"/>
    </source>
</evidence>
<dbReference type="Gene3D" id="1.10.260.40">
    <property type="entry name" value="lambda repressor-like DNA-binding domains"/>
    <property type="match status" value="1"/>
</dbReference>
<dbReference type="Pfam" id="PF00356">
    <property type="entry name" value="LacI"/>
    <property type="match status" value="1"/>
</dbReference>
<gene>
    <name evidence="6" type="ORF">ATL17_3180</name>
</gene>
<evidence type="ECO:0000313" key="6">
    <source>
        <dbReference type="EMBL" id="TDQ62076.1"/>
    </source>
</evidence>
<dbReference type="InterPro" id="IPR046335">
    <property type="entry name" value="LacI/GalR-like_sensor"/>
</dbReference>
<dbReference type="GO" id="GO:0003700">
    <property type="term" value="F:DNA-binding transcription factor activity"/>
    <property type="evidence" value="ECO:0007669"/>
    <property type="project" value="TreeGrafter"/>
</dbReference>
<feature type="domain" description="HTH lacI-type" evidence="4">
    <location>
        <begin position="2"/>
        <end position="56"/>
    </location>
</feature>
<dbReference type="CDD" id="cd06267">
    <property type="entry name" value="PBP1_LacI_sugar_binding-like"/>
    <property type="match status" value="1"/>
</dbReference>
<dbReference type="PROSITE" id="PS50932">
    <property type="entry name" value="HTH_LACI_2"/>
    <property type="match status" value="1"/>
</dbReference>
<dbReference type="PANTHER" id="PTHR30146">
    <property type="entry name" value="LACI-RELATED TRANSCRIPTIONAL REPRESSOR"/>
    <property type="match status" value="1"/>
</dbReference>
<reference evidence="6 7" key="1">
    <citation type="submission" date="2019-03" db="EMBL/GenBank/DDBJ databases">
        <title>Genomic Encyclopedia of Type Strains, Phase III (KMG-III): the genomes of soil and plant-associated and newly described type strains.</title>
        <authorList>
            <person name="Whitman W."/>
        </authorList>
    </citation>
    <scope>NUCLEOTIDE SEQUENCE [LARGE SCALE GENOMIC DNA]</scope>
    <source>
        <strain evidence="6 7">CGMCC 1.7002</strain>
    </source>
</reference>
<dbReference type="InterPro" id="IPR001387">
    <property type="entry name" value="Cro/C1-type_HTH"/>
</dbReference>
<evidence type="ECO:0000256" key="1">
    <source>
        <dbReference type="ARBA" id="ARBA00023015"/>
    </source>
</evidence>
<dbReference type="GO" id="GO:0000976">
    <property type="term" value="F:transcription cis-regulatory region binding"/>
    <property type="evidence" value="ECO:0007669"/>
    <property type="project" value="TreeGrafter"/>
</dbReference>
<evidence type="ECO:0000259" key="5">
    <source>
        <dbReference type="PROSITE" id="PS50943"/>
    </source>
</evidence>
<dbReference type="Gene3D" id="3.40.50.2300">
    <property type="match status" value="2"/>
</dbReference>
<name>A0A4R6VKA5_9HYPH</name>
<sequence length="337" mass="36382">MTTIRDIAKIAGVSISTVSLALNDSSRVSAKTLQKIEQAIHETGYKVDPVASSLKSGSSKLIGVVAGDVANPFFGRLLNQIQSCAIEKGHLVIVSASRGVALHEGQILDFLAGQRVAGILLSPHGKDQEFIDHINRLRMPTVLFDHKVEGLETDFVGSDNILASAMLTEHLIRLGHKRIALLAGEEGLYSADQRTEGFYKTMQSAGIDVDKSLVFDAKYDGDLAYAETMRLLTRAQPPSAIVAANNVMALGALQAIQDLGFKCPDDISLTCIDDVPWSDVIQPKLTMAVQPIEEIGKLASDMLFERIAAPNRKIEPRTAITTPKLVIGNSCARPKEV</sequence>